<comment type="caution">
    <text evidence="1">The sequence shown here is derived from an EMBL/GenBank/DDBJ whole genome shotgun (WGS) entry which is preliminary data.</text>
</comment>
<dbReference type="AlphaFoldDB" id="A0A015LL73"/>
<dbReference type="PANTHER" id="PTHR45011">
    <property type="entry name" value="DAP3-BINDING CELL DEATH ENHANCER 1"/>
    <property type="match status" value="1"/>
</dbReference>
<name>A0A015LL73_RHIIW</name>
<dbReference type="InterPro" id="IPR006597">
    <property type="entry name" value="Sel1-like"/>
</dbReference>
<reference evidence="1 2" key="1">
    <citation type="submission" date="2014-02" db="EMBL/GenBank/DDBJ databases">
        <title>Single nucleus genome sequencing reveals high similarity among nuclei of an endomycorrhizal fungus.</title>
        <authorList>
            <person name="Lin K."/>
            <person name="Geurts R."/>
            <person name="Zhang Z."/>
            <person name="Limpens E."/>
            <person name="Saunders D.G."/>
            <person name="Mu D."/>
            <person name="Pang E."/>
            <person name="Cao H."/>
            <person name="Cha H."/>
            <person name="Lin T."/>
            <person name="Zhou Q."/>
            <person name="Shang Y."/>
            <person name="Li Y."/>
            <person name="Ivanov S."/>
            <person name="Sharma T."/>
            <person name="Velzen R.V."/>
            <person name="Ruijter N.D."/>
            <person name="Aanen D.K."/>
            <person name="Win J."/>
            <person name="Kamoun S."/>
            <person name="Bisseling T."/>
            <person name="Huang S."/>
        </authorList>
    </citation>
    <scope>NUCLEOTIDE SEQUENCE [LARGE SCALE GENOMIC DNA]</scope>
    <source>
        <strain evidence="2">DAOM197198w</strain>
    </source>
</reference>
<evidence type="ECO:0000313" key="2">
    <source>
        <dbReference type="Proteomes" id="UP000022910"/>
    </source>
</evidence>
<dbReference type="OrthoDB" id="2384430at2759"/>
<organism evidence="1 2">
    <name type="scientific">Rhizophagus irregularis (strain DAOM 197198w)</name>
    <name type="common">Glomus intraradices</name>
    <dbReference type="NCBI Taxonomy" id="1432141"/>
    <lineage>
        <taxon>Eukaryota</taxon>
        <taxon>Fungi</taxon>
        <taxon>Fungi incertae sedis</taxon>
        <taxon>Mucoromycota</taxon>
        <taxon>Glomeromycotina</taxon>
        <taxon>Glomeromycetes</taxon>
        <taxon>Glomerales</taxon>
        <taxon>Glomeraceae</taxon>
        <taxon>Rhizophagus</taxon>
    </lineage>
</organism>
<proteinExistence type="predicted"/>
<sequence>MMLGYCYNNGIGTKINKQKAFELYQNAAILGDDTAQFNLALMYEEGDGITKDIGKAIYWYEKSAKQGDQDAQIKLKNLKKNK</sequence>
<protein>
    <recommendedName>
        <fullName evidence="3">Skt5p</fullName>
    </recommendedName>
</protein>
<dbReference type="SUPFAM" id="SSF81901">
    <property type="entry name" value="HCP-like"/>
    <property type="match status" value="1"/>
</dbReference>
<accession>A0A015LL73</accession>
<dbReference type="HOGENOM" id="CLU_000288_36_12_1"/>
<dbReference type="Gene3D" id="1.25.40.10">
    <property type="entry name" value="Tetratricopeptide repeat domain"/>
    <property type="match status" value="1"/>
</dbReference>
<dbReference type="Proteomes" id="UP000022910">
    <property type="component" value="Unassembled WGS sequence"/>
</dbReference>
<dbReference type="EMBL" id="JEMT01028145">
    <property type="protein sequence ID" value="EXX55533.1"/>
    <property type="molecule type" value="Genomic_DNA"/>
</dbReference>
<dbReference type="InterPro" id="IPR011990">
    <property type="entry name" value="TPR-like_helical_dom_sf"/>
</dbReference>
<dbReference type="SMART" id="SM00671">
    <property type="entry name" value="SEL1"/>
    <property type="match status" value="2"/>
</dbReference>
<keyword evidence="2" id="KW-1185">Reference proteome</keyword>
<evidence type="ECO:0000313" key="1">
    <source>
        <dbReference type="EMBL" id="EXX55533.1"/>
    </source>
</evidence>
<dbReference type="PANTHER" id="PTHR45011:SF1">
    <property type="entry name" value="DAP3-BINDING CELL DEATH ENHANCER 1"/>
    <property type="match status" value="1"/>
</dbReference>
<gene>
    <name evidence="1" type="ORF">RirG_224720</name>
</gene>
<evidence type="ECO:0008006" key="3">
    <source>
        <dbReference type="Google" id="ProtNLM"/>
    </source>
</evidence>
<dbReference type="InterPro" id="IPR052748">
    <property type="entry name" value="ISR_Activator"/>
</dbReference>
<dbReference type="Pfam" id="PF08238">
    <property type="entry name" value="Sel1"/>
    <property type="match status" value="2"/>
</dbReference>